<evidence type="ECO:0000313" key="2">
    <source>
        <dbReference type="Proteomes" id="UP000053354"/>
    </source>
</evidence>
<sequence>MEVHEIPENQTDIFEMFEYIEKEKSQKTKSVMKPTDKLIVRLNEHHFKKNFSSPTFNTFLKETNKQEGELFSIEEFRRWERLSR</sequence>
<accession>A0A1B1S5H7</accession>
<name>A0A1B1S5H7_9BACL</name>
<proteinExistence type="predicted"/>
<dbReference type="KEGG" id="pll:I858_015685"/>
<dbReference type="RefSeq" id="WP_065524779.1">
    <property type="nucleotide sequence ID" value="NZ_CP016540.2"/>
</dbReference>
<reference evidence="1" key="1">
    <citation type="submission" date="2016-10" db="EMBL/GenBank/DDBJ databases">
        <authorList>
            <person name="See-Too W.S."/>
        </authorList>
    </citation>
    <scope>NUCLEOTIDE SEQUENCE</scope>
    <source>
        <strain evidence="1">L10.15</strain>
    </source>
</reference>
<gene>
    <name evidence="1" type="ORF">I858_015685</name>
</gene>
<dbReference type="EMBL" id="CP016540">
    <property type="protein sequence ID" value="ANU28431.1"/>
    <property type="molecule type" value="Genomic_DNA"/>
</dbReference>
<organism evidence="1 2">
    <name type="scientific">Planococcus versutus</name>
    <dbReference type="NCBI Taxonomy" id="1302659"/>
    <lineage>
        <taxon>Bacteria</taxon>
        <taxon>Bacillati</taxon>
        <taxon>Bacillota</taxon>
        <taxon>Bacilli</taxon>
        <taxon>Bacillales</taxon>
        <taxon>Caryophanaceae</taxon>
        <taxon>Planococcus</taxon>
    </lineage>
</organism>
<dbReference type="AlphaFoldDB" id="A0A1B1S5H7"/>
<protein>
    <submittedName>
        <fullName evidence="1">Uncharacterized protein</fullName>
    </submittedName>
</protein>
<dbReference type="Proteomes" id="UP000053354">
    <property type="component" value="Chromosome"/>
</dbReference>
<evidence type="ECO:0000313" key="1">
    <source>
        <dbReference type="EMBL" id="ANU28431.1"/>
    </source>
</evidence>
<keyword evidence="2" id="KW-1185">Reference proteome</keyword>